<dbReference type="STRING" id="2094558.A0A314XTU7"/>
<evidence type="ECO:0000313" key="1">
    <source>
        <dbReference type="EMBL" id="PQP98484.1"/>
    </source>
</evidence>
<protein>
    <submittedName>
        <fullName evidence="1">Protein DETOXIFICATION 53</fullName>
    </submittedName>
</protein>
<comment type="caution">
    <text evidence="1">The sequence shown here is derived from an EMBL/GenBank/DDBJ whole genome shotgun (WGS) entry which is preliminary data.</text>
</comment>
<proteinExistence type="predicted"/>
<dbReference type="AlphaFoldDB" id="A0A314XTU7"/>
<name>A0A314XTU7_PRUYE</name>
<reference evidence="1 2" key="1">
    <citation type="submission" date="2018-02" db="EMBL/GenBank/DDBJ databases">
        <title>Draft genome of wild Prunus yedoensis var. nudiflora.</title>
        <authorList>
            <person name="Baek S."/>
            <person name="Kim J.-H."/>
            <person name="Choi K."/>
            <person name="Kim G.-B."/>
            <person name="Cho A."/>
            <person name="Jang H."/>
            <person name="Shin C.-H."/>
            <person name="Yu H.-J."/>
            <person name="Mun J.-H."/>
        </authorList>
    </citation>
    <scope>NUCLEOTIDE SEQUENCE [LARGE SCALE GENOMIC DNA]</scope>
    <source>
        <strain evidence="2">cv. Jeju island</strain>
        <tissue evidence="1">Leaf</tissue>
    </source>
</reference>
<dbReference type="EMBL" id="PJQY01001894">
    <property type="protein sequence ID" value="PQP98484.1"/>
    <property type="molecule type" value="Genomic_DNA"/>
</dbReference>
<dbReference type="Proteomes" id="UP000250321">
    <property type="component" value="Unassembled WGS sequence"/>
</dbReference>
<keyword evidence="2" id="KW-1185">Reference proteome</keyword>
<accession>A0A314XTU7</accession>
<sequence>MCLPGTESRGIINGGHHPLIPKHHVVEDYNGDLTMRARGEGGATTTPLLLLLSFRPSFNASTSSPIMAFSKDFHLLRPNSHT</sequence>
<organism evidence="1 2">
    <name type="scientific">Prunus yedoensis var. nudiflora</name>
    <dbReference type="NCBI Taxonomy" id="2094558"/>
    <lineage>
        <taxon>Eukaryota</taxon>
        <taxon>Viridiplantae</taxon>
        <taxon>Streptophyta</taxon>
        <taxon>Embryophyta</taxon>
        <taxon>Tracheophyta</taxon>
        <taxon>Spermatophyta</taxon>
        <taxon>Magnoliopsida</taxon>
        <taxon>eudicotyledons</taxon>
        <taxon>Gunneridae</taxon>
        <taxon>Pentapetalae</taxon>
        <taxon>rosids</taxon>
        <taxon>fabids</taxon>
        <taxon>Rosales</taxon>
        <taxon>Rosaceae</taxon>
        <taxon>Amygdaloideae</taxon>
        <taxon>Amygdaleae</taxon>
        <taxon>Prunus</taxon>
    </lineage>
</organism>
<gene>
    <name evidence="1" type="ORF">Pyn_34871</name>
</gene>
<evidence type="ECO:0000313" key="2">
    <source>
        <dbReference type="Proteomes" id="UP000250321"/>
    </source>
</evidence>